<sequence length="344" mass="38580">MPTDAAVSKAPWSTCAVPDDALFHDPVHDGATDPTVIRRRDTGEWWMFYTQRRASVDEPGVAWVHGSRIGVARSHDGLAWRYAGTATGLERGAGPETHWAPEVIDDGTRYRMYLTVIDGVPDRWEGHPRRIAEYASDDLEHWRLVGEIPLSSDRVIDACVARCPDGLWRLWYKDEADDSTTWAAASDDLESWHVEGRVIGGRPHEGPNVFPLGGWWWMLVDEWRGMGVYRSADAVTWTRQGGPDEVILGEPGRRRGDATFGRHGDVVVTGSRARVYYFTHPHWDGSELGSSDDPDARRSAVFAAPLVVEGGMLICDRDDVLVEMPSDRRFAHRNEAAPRRQITN</sequence>
<evidence type="ECO:0000313" key="2">
    <source>
        <dbReference type="Proteomes" id="UP001239083"/>
    </source>
</evidence>
<dbReference type="CDD" id="cd08984">
    <property type="entry name" value="GH43-like"/>
    <property type="match status" value="1"/>
</dbReference>
<dbReference type="SUPFAM" id="SSF75005">
    <property type="entry name" value="Arabinanase/levansucrase/invertase"/>
    <property type="match status" value="1"/>
</dbReference>
<dbReference type="EMBL" id="JAUSYY010000001">
    <property type="protein sequence ID" value="MDQ0895169.1"/>
    <property type="molecule type" value="Genomic_DNA"/>
</dbReference>
<proteinExistence type="predicted"/>
<dbReference type="Proteomes" id="UP001239083">
    <property type="component" value="Unassembled WGS sequence"/>
</dbReference>
<dbReference type="InterPro" id="IPR023296">
    <property type="entry name" value="Glyco_hydro_beta-prop_sf"/>
</dbReference>
<accession>A0ABU0RAR2</accession>
<name>A0ABU0RAR2_9MICO</name>
<keyword evidence="2" id="KW-1185">Reference proteome</keyword>
<gene>
    <name evidence="1" type="ORF">QFZ26_002724</name>
</gene>
<evidence type="ECO:0008006" key="3">
    <source>
        <dbReference type="Google" id="ProtNLM"/>
    </source>
</evidence>
<evidence type="ECO:0000313" key="1">
    <source>
        <dbReference type="EMBL" id="MDQ0895169.1"/>
    </source>
</evidence>
<comment type="caution">
    <text evidence="1">The sequence shown here is derived from an EMBL/GenBank/DDBJ whole genome shotgun (WGS) entry which is preliminary data.</text>
</comment>
<dbReference type="Gene3D" id="2.115.10.20">
    <property type="entry name" value="Glycosyl hydrolase domain, family 43"/>
    <property type="match status" value="1"/>
</dbReference>
<protein>
    <recommendedName>
        <fullName evidence="3">Glycosyl hydrolase family 43</fullName>
    </recommendedName>
</protein>
<reference evidence="1 2" key="1">
    <citation type="submission" date="2023-07" db="EMBL/GenBank/DDBJ databases">
        <title>Comparative genomics of wheat-associated soil bacteria to identify genetic determinants of phenazine resistance.</title>
        <authorList>
            <person name="Mouncey N."/>
        </authorList>
    </citation>
    <scope>NUCLEOTIDE SEQUENCE [LARGE SCALE GENOMIC DNA]</scope>
    <source>
        <strain evidence="1 2">V3I3</strain>
    </source>
</reference>
<organism evidence="1 2">
    <name type="scientific">Agromyces ramosus</name>
    <dbReference type="NCBI Taxonomy" id="33879"/>
    <lineage>
        <taxon>Bacteria</taxon>
        <taxon>Bacillati</taxon>
        <taxon>Actinomycetota</taxon>
        <taxon>Actinomycetes</taxon>
        <taxon>Micrococcales</taxon>
        <taxon>Microbacteriaceae</taxon>
        <taxon>Agromyces</taxon>
    </lineage>
</organism>